<dbReference type="SUPFAM" id="SSF55811">
    <property type="entry name" value="Nudix"/>
    <property type="match status" value="1"/>
</dbReference>
<dbReference type="Gene3D" id="3.90.79.20">
    <property type="match status" value="1"/>
</dbReference>
<dbReference type="GO" id="GO:0006742">
    <property type="term" value="P:NADP+ catabolic process"/>
    <property type="evidence" value="ECO:0007669"/>
    <property type="project" value="TreeGrafter"/>
</dbReference>
<dbReference type="PROSITE" id="PS00893">
    <property type="entry name" value="NUDIX_BOX"/>
    <property type="match status" value="1"/>
</dbReference>
<organism evidence="11 12">
    <name type="scientific">Acrasis kona</name>
    <dbReference type="NCBI Taxonomy" id="1008807"/>
    <lineage>
        <taxon>Eukaryota</taxon>
        <taxon>Discoba</taxon>
        <taxon>Heterolobosea</taxon>
        <taxon>Tetramitia</taxon>
        <taxon>Eutetramitia</taxon>
        <taxon>Acrasidae</taxon>
        <taxon>Acrasis</taxon>
    </lineage>
</organism>
<dbReference type="GO" id="GO:0035529">
    <property type="term" value="F:NADH pyrophosphatase activity"/>
    <property type="evidence" value="ECO:0007669"/>
    <property type="project" value="TreeGrafter"/>
</dbReference>
<dbReference type="GO" id="GO:0005829">
    <property type="term" value="C:cytosol"/>
    <property type="evidence" value="ECO:0007669"/>
    <property type="project" value="TreeGrafter"/>
</dbReference>
<sequence>MNTNKMNVFAGNTLERLHNLRTKSEEISAILRSPKARFVPFFQTKPLLTTASKKDGMRQISWLKYDQIQNNISSYNQDEFILLGEKNNEYYFAVEALKENNTLTTAEYYGIREAALYLPHEEAAILAQGKALIEWNANHRFCGSCGSPTISTGGGTKRTCTDHQKKCGKSLYPRTDPVSIMLVTHEDKCLLGRQARWPKGLFSCLAGFIDSAETIEEAVVREVSEEAGVEVDLSSVKYYSSQPWPFLGGQIMIGCHAKAKSDNIVVVDSELEDARWFTKEQAKRGLDGSDPEFKLPPKLAIAHLLIKAWVEGECD</sequence>
<evidence type="ECO:0000313" key="11">
    <source>
        <dbReference type="EMBL" id="KAL0489598.1"/>
    </source>
</evidence>
<dbReference type="EMBL" id="JAOPGA020001573">
    <property type="protein sequence ID" value="KAL0489598.1"/>
    <property type="molecule type" value="Genomic_DNA"/>
</dbReference>
<dbReference type="EC" id="3.6.1.22" evidence="4"/>
<dbReference type="CDD" id="cd03429">
    <property type="entry name" value="NUDIX_NADH_pyrophosphatase_Nudt13"/>
    <property type="match status" value="1"/>
</dbReference>
<comment type="caution">
    <text evidence="11">The sequence shown here is derived from an EMBL/GenBank/DDBJ whole genome shotgun (WGS) entry which is preliminary data.</text>
</comment>
<gene>
    <name evidence="11" type="ORF">AKO1_010585</name>
</gene>
<accession>A0AAW2ZJN7</accession>
<evidence type="ECO:0000256" key="6">
    <source>
        <dbReference type="ARBA" id="ARBA00022801"/>
    </source>
</evidence>
<dbReference type="Pfam" id="PF00293">
    <property type="entry name" value="NUDIX"/>
    <property type="match status" value="1"/>
</dbReference>
<keyword evidence="12" id="KW-1185">Reference proteome</keyword>
<comment type="catalytic activity">
    <reaction evidence="9">
        <text>a 5'-end NAD(+)-phospho-ribonucleoside in mRNA + H2O = a 5'-end phospho-adenosine-phospho-ribonucleoside in mRNA + beta-nicotinamide D-ribonucleotide + 2 H(+)</text>
        <dbReference type="Rhea" id="RHEA:60876"/>
        <dbReference type="Rhea" id="RHEA-COMP:15698"/>
        <dbReference type="Rhea" id="RHEA-COMP:15719"/>
        <dbReference type="ChEBI" id="CHEBI:14649"/>
        <dbReference type="ChEBI" id="CHEBI:15377"/>
        <dbReference type="ChEBI" id="CHEBI:15378"/>
        <dbReference type="ChEBI" id="CHEBI:144029"/>
        <dbReference type="ChEBI" id="CHEBI:144051"/>
    </reaction>
    <physiologicalReaction direction="left-to-right" evidence="9">
        <dbReference type="Rhea" id="RHEA:60877"/>
    </physiologicalReaction>
</comment>
<evidence type="ECO:0000313" key="12">
    <source>
        <dbReference type="Proteomes" id="UP001431209"/>
    </source>
</evidence>
<dbReference type="Gene3D" id="3.90.79.10">
    <property type="entry name" value="Nucleoside Triphosphate Pyrophosphohydrolase"/>
    <property type="match status" value="1"/>
</dbReference>
<evidence type="ECO:0000256" key="3">
    <source>
        <dbReference type="ARBA" id="ARBA00009595"/>
    </source>
</evidence>
<dbReference type="PANTHER" id="PTHR42904">
    <property type="entry name" value="NUDIX HYDROLASE, NUDC SUBFAMILY"/>
    <property type="match status" value="1"/>
</dbReference>
<dbReference type="NCBIfam" id="NF001299">
    <property type="entry name" value="PRK00241.1"/>
    <property type="match status" value="1"/>
</dbReference>
<dbReference type="Proteomes" id="UP001431209">
    <property type="component" value="Unassembled WGS sequence"/>
</dbReference>
<reference evidence="11 12" key="1">
    <citation type="submission" date="2024-03" db="EMBL/GenBank/DDBJ databases">
        <title>The Acrasis kona genome and developmental transcriptomes reveal deep origins of eukaryotic multicellular pathways.</title>
        <authorList>
            <person name="Sheikh S."/>
            <person name="Fu C.-J."/>
            <person name="Brown M.W."/>
            <person name="Baldauf S.L."/>
        </authorList>
    </citation>
    <scope>NUCLEOTIDE SEQUENCE [LARGE SCALE GENOMIC DNA]</scope>
    <source>
        <strain evidence="11 12">ATCC MYA-3509</strain>
    </source>
</reference>
<name>A0AAW2ZJN7_9EUKA</name>
<evidence type="ECO:0000256" key="1">
    <source>
        <dbReference type="ARBA" id="ARBA00001946"/>
    </source>
</evidence>
<comment type="similarity">
    <text evidence="3">Belongs to the Nudix hydrolase family. NudC subfamily.</text>
</comment>
<dbReference type="PROSITE" id="PS51462">
    <property type="entry name" value="NUDIX"/>
    <property type="match status" value="1"/>
</dbReference>
<keyword evidence="7" id="KW-0460">Magnesium</keyword>
<evidence type="ECO:0000256" key="5">
    <source>
        <dbReference type="ARBA" id="ARBA00022723"/>
    </source>
</evidence>
<dbReference type="Pfam" id="PF09296">
    <property type="entry name" value="NUDIX-like"/>
    <property type="match status" value="1"/>
</dbReference>
<keyword evidence="5" id="KW-0479">Metal-binding</keyword>
<dbReference type="InterPro" id="IPR000086">
    <property type="entry name" value="NUDIX_hydrolase_dom"/>
</dbReference>
<protein>
    <recommendedName>
        <fullName evidence="4">NAD(+) diphosphatase</fullName>
        <ecNumber evidence="4">3.6.1.22</ecNumber>
    </recommendedName>
</protein>
<evidence type="ECO:0000259" key="10">
    <source>
        <dbReference type="PROSITE" id="PS51462"/>
    </source>
</evidence>
<dbReference type="InterPro" id="IPR015375">
    <property type="entry name" value="NADH_PPase-like_N"/>
</dbReference>
<evidence type="ECO:0000256" key="8">
    <source>
        <dbReference type="ARBA" id="ARBA00023027"/>
    </source>
</evidence>
<dbReference type="InterPro" id="IPR020084">
    <property type="entry name" value="NUDIX_hydrolase_CS"/>
</dbReference>
<comment type="cofactor">
    <cofactor evidence="1">
        <name>Mg(2+)</name>
        <dbReference type="ChEBI" id="CHEBI:18420"/>
    </cofactor>
</comment>
<keyword evidence="8" id="KW-0520">NAD</keyword>
<keyword evidence="6" id="KW-0378">Hydrolase</keyword>
<dbReference type="InterPro" id="IPR015797">
    <property type="entry name" value="NUDIX_hydrolase-like_dom_sf"/>
</dbReference>
<feature type="domain" description="Nudix hydrolase" evidence="10">
    <location>
        <begin position="173"/>
        <end position="301"/>
    </location>
</feature>
<dbReference type="PANTHER" id="PTHR42904:SF6">
    <property type="entry name" value="NAD-CAPPED RNA HYDROLASE NUDT12"/>
    <property type="match status" value="1"/>
</dbReference>
<dbReference type="AlphaFoldDB" id="A0AAW2ZJN7"/>
<evidence type="ECO:0000256" key="9">
    <source>
        <dbReference type="ARBA" id="ARBA00023679"/>
    </source>
</evidence>
<comment type="cofactor">
    <cofactor evidence="2">
        <name>Zn(2+)</name>
        <dbReference type="ChEBI" id="CHEBI:29105"/>
    </cofactor>
</comment>
<evidence type="ECO:0000256" key="2">
    <source>
        <dbReference type="ARBA" id="ARBA00001947"/>
    </source>
</evidence>
<evidence type="ECO:0000256" key="4">
    <source>
        <dbReference type="ARBA" id="ARBA00012381"/>
    </source>
</evidence>
<dbReference type="GO" id="GO:0005777">
    <property type="term" value="C:peroxisome"/>
    <property type="evidence" value="ECO:0007669"/>
    <property type="project" value="TreeGrafter"/>
</dbReference>
<proteinExistence type="inferred from homology"/>
<dbReference type="GO" id="GO:0019677">
    <property type="term" value="P:NAD+ catabolic process"/>
    <property type="evidence" value="ECO:0007669"/>
    <property type="project" value="TreeGrafter"/>
</dbReference>
<evidence type="ECO:0000256" key="7">
    <source>
        <dbReference type="ARBA" id="ARBA00022842"/>
    </source>
</evidence>
<dbReference type="InterPro" id="IPR049734">
    <property type="entry name" value="NudC-like_C"/>
</dbReference>
<dbReference type="InterPro" id="IPR050241">
    <property type="entry name" value="NAD-cap_RNA_hydrolase_NudC"/>
</dbReference>
<dbReference type="GO" id="GO:0046872">
    <property type="term" value="F:metal ion binding"/>
    <property type="evidence" value="ECO:0007669"/>
    <property type="project" value="UniProtKB-KW"/>
</dbReference>